<comment type="caution">
    <text evidence="1">The sequence shown here is derived from an EMBL/GenBank/DDBJ whole genome shotgun (WGS) entry which is preliminary data.</text>
</comment>
<organism evidence="1 2">
    <name type="scientific">Brachionus plicatilis</name>
    <name type="common">Marine rotifer</name>
    <name type="synonym">Brachionus muelleri</name>
    <dbReference type="NCBI Taxonomy" id="10195"/>
    <lineage>
        <taxon>Eukaryota</taxon>
        <taxon>Metazoa</taxon>
        <taxon>Spiralia</taxon>
        <taxon>Gnathifera</taxon>
        <taxon>Rotifera</taxon>
        <taxon>Eurotatoria</taxon>
        <taxon>Monogononta</taxon>
        <taxon>Pseudotrocha</taxon>
        <taxon>Ploima</taxon>
        <taxon>Brachionidae</taxon>
        <taxon>Brachionus</taxon>
    </lineage>
</organism>
<name>A0A3M7P4D0_BRAPC</name>
<evidence type="ECO:0000313" key="2">
    <source>
        <dbReference type="Proteomes" id="UP000276133"/>
    </source>
</evidence>
<keyword evidence="2" id="KW-1185">Reference proteome</keyword>
<accession>A0A3M7P4D0</accession>
<dbReference type="EMBL" id="REGN01013726">
    <property type="protein sequence ID" value="RMZ93544.1"/>
    <property type="molecule type" value="Genomic_DNA"/>
</dbReference>
<dbReference type="Proteomes" id="UP000276133">
    <property type="component" value="Unassembled WGS sequence"/>
</dbReference>
<proteinExistence type="predicted"/>
<gene>
    <name evidence="1" type="ORF">BpHYR1_018636</name>
</gene>
<reference evidence="1 2" key="1">
    <citation type="journal article" date="2018" name="Sci. Rep.">
        <title>Genomic signatures of local adaptation to the degree of environmental predictability in rotifers.</title>
        <authorList>
            <person name="Franch-Gras L."/>
            <person name="Hahn C."/>
            <person name="Garcia-Roger E.M."/>
            <person name="Carmona M.J."/>
            <person name="Serra M."/>
            <person name="Gomez A."/>
        </authorList>
    </citation>
    <scope>NUCLEOTIDE SEQUENCE [LARGE SCALE GENOMIC DNA]</scope>
    <source>
        <strain evidence="1">HYR1</strain>
    </source>
</reference>
<sequence>MSIYRIIDRMIDIFILSLILNLISDLDTKIWQIFTSQHKTYTGLRCISFTLRQKIVVLTKPAIQELSSNLNLKIINFIRIY</sequence>
<dbReference type="AlphaFoldDB" id="A0A3M7P4D0"/>
<protein>
    <submittedName>
        <fullName evidence="1">Uncharacterized protein</fullName>
    </submittedName>
</protein>
<evidence type="ECO:0000313" key="1">
    <source>
        <dbReference type="EMBL" id="RMZ93544.1"/>
    </source>
</evidence>